<name>A0A538TZ50_UNCEI</name>
<accession>A0A538TZ50</accession>
<feature type="transmembrane region" description="Helical" evidence="1">
    <location>
        <begin position="16"/>
        <end position="32"/>
    </location>
</feature>
<sequence length="88" mass="9480">MAGLIAAFGPSTHEPLLNFLVAGYVLLAVGLVSLTHRRAQFPMASAQGTRRALLFILVYATCACLFWRVLSPALLGREHSAWLLALGT</sequence>
<keyword evidence="1" id="KW-0812">Transmembrane</keyword>
<dbReference type="AlphaFoldDB" id="A0A538TZ50"/>
<organism evidence="2 3">
    <name type="scientific">Eiseniibacteriota bacterium</name>
    <dbReference type="NCBI Taxonomy" id="2212470"/>
    <lineage>
        <taxon>Bacteria</taxon>
        <taxon>Candidatus Eiseniibacteriota</taxon>
    </lineage>
</organism>
<keyword evidence="1" id="KW-1133">Transmembrane helix</keyword>
<keyword evidence="1" id="KW-0472">Membrane</keyword>
<reference evidence="2 3" key="1">
    <citation type="journal article" date="2019" name="Nat. Microbiol.">
        <title>Mediterranean grassland soil C-N compound turnover is dependent on rainfall and depth, and is mediated by genomically divergent microorganisms.</title>
        <authorList>
            <person name="Diamond S."/>
            <person name="Andeer P.F."/>
            <person name="Li Z."/>
            <person name="Crits-Christoph A."/>
            <person name="Burstein D."/>
            <person name="Anantharaman K."/>
            <person name="Lane K.R."/>
            <person name="Thomas B.C."/>
            <person name="Pan C."/>
            <person name="Northen T.R."/>
            <person name="Banfield J.F."/>
        </authorList>
    </citation>
    <scope>NUCLEOTIDE SEQUENCE [LARGE SCALE GENOMIC DNA]</scope>
    <source>
        <strain evidence="2">WS_10</strain>
    </source>
</reference>
<feature type="transmembrane region" description="Helical" evidence="1">
    <location>
        <begin position="52"/>
        <end position="70"/>
    </location>
</feature>
<evidence type="ECO:0000313" key="3">
    <source>
        <dbReference type="Proteomes" id="UP000319836"/>
    </source>
</evidence>
<dbReference type="EMBL" id="VBPA01000363">
    <property type="protein sequence ID" value="TMQ68926.1"/>
    <property type="molecule type" value="Genomic_DNA"/>
</dbReference>
<evidence type="ECO:0000313" key="2">
    <source>
        <dbReference type="EMBL" id="TMQ68926.1"/>
    </source>
</evidence>
<evidence type="ECO:0000256" key="1">
    <source>
        <dbReference type="SAM" id="Phobius"/>
    </source>
</evidence>
<gene>
    <name evidence="2" type="ORF">E6K80_13365</name>
</gene>
<proteinExistence type="predicted"/>
<dbReference type="Proteomes" id="UP000319836">
    <property type="component" value="Unassembled WGS sequence"/>
</dbReference>
<comment type="caution">
    <text evidence="2">The sequence shown here is derived from an EMBL/GenBank/DDBJ whole genome shotgun (WGS) entry which is preliminary data.</text>
</comment>
<protein>
    <submittedName>
        <fullName evidence="2">Uncharacterized protein</fullName>
    </submittedName>
</protein>